<dbReference type="InterPro" id="IPR000073">
    <property type="entry name" value="AB_hydrolase_1"/>
</dbReference>
<reference evidence="2" key="1">
    <citation type="submission" date="2024-06" db="EMBL/GenBank/DDBJ databases">
        <title>Streptomyces sp. strain HUAS MG91 genome sequences.</title>
        <authorList>
            <person name="Mo P."/>
        </authorList>
    </citation>
    <scope>NUCLEOTIDE SEQUENCE</scope>
    <source>
        <strain evidence="2">HUAS MG91</strain>
    </source>
</reference>
<protein>
    <submittedName>
        <fullName evidence="2">Alpha/beta hydrolase</fullName>
    </submittedName>
</protein>
<dbReference type="EMBL" id="CP159534">
    <property type="protein sequence ID" value="XCJ74623.1"/>
    <property type="molecule type" value="Genomic_DNA"/>
</dbReference>
<dbReference type="KEGG" id="stac:ABII15_33680"/>
<dbReference type="InterPro" id="IPR029058">
    <property type="entry name" value="AB_hydrolase_fold"/>
</dbReference>
<feature type="domain" description="AB hydrolase-1" evidence="1">
    <location>
        <begin position="7"/>
        <end position="217"/>
    </location>
</feature>
<keyword evidence="2" id="KW-0378">Hydrolase</keyword>
<dbReference type="GO" id="GO:0016787">
    <property type="term" value="F:hydrolase activity"/>
    <property type="evidence" value="ECO:0007669"/>
    <property type="project" value="UniProtKB-KW"/>
</dbReference>
<dbReference type="InterPro" id="IPR052897">
    <property type="entry name" value="Sec-Metab_Biosynth_Hydrolase"/>
</dbReference>
<sequence length="230" mass="24718">MAGKPSIVFAHGLWADGSCFHRLIPTLQAEGHEVFASQHGLDSLESDVACVNFTLDHVPGPIVLVGHSYGGTLITKAGIHDRVGALVYIAALAPDEDETSQAQQDQFTRTPVFDHVEVADGRVWLKASGIPDFCGDLPEAEQKLLLATGAVPDAELFNQQATGTAWRTKPSWCIVATHDRTVNPELERHAAKRMGAKTYEVASSHVPMLSHPDVVLDVIREAARSLGGQG</sequence>
<evidence type="ECO:0000259" key="1">
    <source>
        <dbReference type="Pfam" id="PF12697"/>
    </source>
</evidence>
<organism evidence="2">
    <name type="scientific">Streptomyces tabacisoli</name>
    <dbReference type="NCBI Taxonomy" id="3156398"/>
    <lineage>
        <taxon>Bacteria</taxon>
        <taxon>Bacillati</taxon>
        <taxon>Actinomycetota</taxon>
        <taxon>Actinomycetes</taxon>
        <taxon>Kitasatosporales</taxon>
        <taxon>Streptomycetaceae</taxon>
        <taxon>Streptomyces</taxon>
    </lineage>
</organism>
<name>A0AAU8J1J6_9ACTN</name>
<proteinExistence type="predicted"/>
<dbReference type="PANTHER" id="PTHR37017:SF11">
    <property type="entry name" value="ESTERASE_LIPASE_THIOESTERASE DOMAIN-CONTAINING PROTEIN"/>
    <property type="match status" value="1"/>
</dbReference>
<dbReference type="Pfam" id="PF12697">
    <property type="entry name" value="Abhydrolase_6"/>
    <property type="match status" value="1"/>
</dbReference>
<dbReference type="AlphaFoldDB" id="A0AAU8J1J6"/>
<dbReference type="RefSeq" id="WP_353946060.1">
    <property type="nucleotide sequence ID" value="NZ_CP159534.1"/>
</dbReference>
<dbReference type="PANTHER" id="PTHR37017">
    <property type="entry name" value="AB HYDROLASE-1 DOMAIN-CONTAINING PROTEIN-RELATED"/>
    <property type="match status" value="1"/>
</dbReference>
<evidence type="ECO:0000313" key="2">
    <source>
        <dbReference type="EMBL" id="XCJ74623.1"/>
    </source>
</evidence>
<dbReference type="SUPFAM" id="SSF53474">
    <property type="entry name" value="alpha/beta-Hydrolases"/>
    <property type="match status" value="1"/>
</dbReference>
<gene>
    <name evidence="2" type="ORF">ABII15_33680</name>
</gene>
<dbReference type="Gene3D" id="3.40.50.1820">
    <property type="entry name" value="alpha/beta hydrolase"/>
    <property type="match status" value="1"/>
</dbReference>
<accession>A0AAU8J1J6</accession>